<sequence length="281" mass="31299">SAARRVITMFFRRTLSVAGDDDGPESTVASTEALTLPSDRLPPRFHYLGDAPLEITSSLKGYNYARPRVDSIYKSAVLSHHQDTTRRSATWRVLRWVLLPLIVLLLLGATIYTVIWLSTIQPREVQNATEINLPEEHLLDLESQRHLASQLPGRTGADLDIPLLPDDLQIIADDESSAEDNSTTSPLAEEVSFIDRLISSFNQAHTKRPTTQPDVAPADISVKQFTSLGETGYVRHLPNGHKYGEYQVITVLSMDRKIYSTVETGLTEVVDSVIRRARLIG</sequence>
<protein>
    <submittedName>
        <fullName evidence="2">Uncharacterized protein</fullName>
    </submittedName>
</protein>
<keyword evidence="1" id="KW-0812">Transmembrane</keyword>
<name>A0A146KXP5_LYGHE</name>
<evidence type="ECO:0000256" key="1">
    <source>
        <dbReference type="SAM" id="Phobius"/>
    </source>
</evidence>
<feature type="non-terminal residue" evidence="2">
    <location>
        <position position="1"/>
    </location>
</feature>
<dbReference type="AlphaFoldDB" id="A0A146KXP5"/>
<evidence type="ECO:0000313" key="2">
    <source>
        <dbReference type="EMBL" id="JAQ00968.1"/>
    </source>
</evidence>
<reference evidence="2" key="1">
    <citation type="journal article" date="2016" name="Gigascience">
        <title>De novo construction of an expanded transcriptome assembly for the western tarnished plant bug, Lygus hesperus.</title>
        <authorList>
            <person name="Tassone E.E."/>
            <person name="Geib S.M."/>
            <person name="Hall B."/>
            <person name="Fabrick J.A."/>
            <person name="Brent C.S."/>
            <person name="Hull J.J."/>
        </authorList>
    </citation>
    <scope>NUCLEOTIDE SEQUENCE</scope>
</reference>
<gene>
    <name evidence="2" type="ORF">g.67382</name>
</gene>
<feature type="transmembrane region" description="Helical" evidence="1">
    <location>
        <begin position="96"/>
        <end position="117"/>
    </location>
</feature>
<keyword evidence="1" id="KW-0472">Membrane</keyword>
<proteinExistence type="predicted"/>
<accession>A0A146KXP5</accession>
<organism evidence="2">
    <name type="scientific">Lygus hesperus</name>
    <name type="common">Western plant bug</name>
    <dbReference type="NCBI Taxonomy" id="30085"/>
    <lineage>
        <taxon>Eukaryota</taxon>
        <taxon>Metazoa</taxon>
        <taxon>Ecdysozoa</taxon>
        <taxon>Arthropoda</taxon>
        <taxon>Hexapoda</taxon>
        <taxon>Insecta</taxon>
        <taxon>Pterygota</taxon>
        <taxon>Neoptera</taxon>
        <taxon>Paraneoptera</taxon>
        <taxon>Hemiptera</taxon>
        <taxon>Heteroptera</taxon>
        <taxon>Panheteroptera</taxon>
        <taxon>Cimicomorpha</taxon>
        <taxon>Miridae</taxon>
        <taxon>Mirini</taxon>
        <taxon>Lygus</taxon>
    </lineage>
</organism>
<dbReference type="EMBL" id="GDHC01017661">
    <property type="protein sequence ID" value="JAQ00968.1"/>
    <property type="molecule type" value="Transcribed_RNA"/>
</dbReference>
<keyword evidence="1" id="KW-1133">Transmembrane helix</keyword>